<dbReference type="SUPFAM" id="SSF103511">
    <property type="entry name" value="Chlorophyll a-b binding protein"/>
    <property type="match status" value="1"/>
</dbReference>
<keyword evidence="4" id="KW-0934">Plastid</keyword>
<name>A0A6T7ZBA7_9EUKA</name>
<organism evidence="6">
    <name type="scientific">Prymnesium polylepis</name>
    <dbReference type="NCBI Taxonomy" id="72548"/>
    <lineage>
        <taxon>Eukaryota</taxon>
        <taxon>Haptista</taxon>
        <taxon>Haptophyta</taxon>
        <taxon>Prymnesiophyceae</taxon>
        <taxon>Prymnesiales</taxon>
        <taxon>Prymnesiaceae</taxon>
        <taxon>Prymnesium</taxon>
    </lineage>
</organism>
<comment type="subcellular location">
    <subcellularLocation>
        <location evidence="1">Plastid</location>
        <location evidence="1">Chloroplast</location>
    </subcellularLocation>
</comment>
<evidence type="ECO:0000313" key="6">
    <source>
        <dbReference type="EMBL" id="CAE2217776.1"/>
    </source>
</evidence>
<evidence type="ECO:0000256" key="2">
    <source>
        <dbReference type="ARBA" id="ARBA00022528"/>
    </source>
</evidence>
<dbReference type="Gene3D" id="1.10.3460.10">
    <property type="entry name" value="Chlorophyll a/b binding protein domain"/>
    <property type="match status" value="1"/>
</dbReference>
<gene>
    <name evidence="6" type="ORF">CPOL0286_LOCUS8142</name>
    <name evidence="7" type="ORF">CPOL0286_LOCUS8143</name>
</gene>
<dbReference type="PANTHER" id="PTHR21649">
    <property type="entry name" value="CHLOROPHYLL A/B BINDING PROTEIN"/>
    <property type="match status" value="1"/>
</dbReference>
<feature type="binding site" evidence="5">
    <location>
        <position position="43"/>
    </location>
    <ligand>
        <name>chlorophyll a</name>
        <dbReference type="ChEBI" id="CHEBI:58416"/>
        <label>1</label>
    </ligand>
</feature>
<reference evidence="6" key="1">
    <citation type="submission" date="2021-01" db="EMBL/GenBank/DDBJ databases">
        <authorList>
            <person name="Corre E."/>
            <person name="Pelletier E."/>
            <person name="Niang G."/>
            <person name="Scheremetjew M."/>
            <person name="Finn R."/>
            <person name="Kale V."/>
            <person name="Holt S."/>
            <person name="Cochrane G."/>
            <person name="Meng A."/>
            <person name="Brown T."/>
            <person name="Cohen L."/>
        </authorList>
    </citation>
    <scope>NUCLEOTIDE SEQUENCE</scope>
    <source>
        <strain evidence="6">UIO037</strain>
    </source>
</reference>
<dbReference type="GO" id="GO:0009507">
    <property type="term" value="C:chloroplast"/>
    <property type="evidence" value="ECO:0007669"/>
    <property type="project" value="UniProtKB-SubCell"/>
</dbReference>
<dbReference type="InterPro" id="IPR022796">
    <property type="entry name" value="Chloroa_b-bind"/>
</dbReference>
<evidence type="ECO:0000256" key="3">
    <source>
        <dbReference type="ARBA" id="ARBA00022531"/>
    </source>
</evidence>
<feature type="binding site" description="axial binding residue" evidence="5">
    <location>
        <position position="156"/>
    </location>
    <ligand>
        <name>chlorophyll b</name>
        <dbReference type="ChEBI" id="CHEBI:61721"/>
        <label>2</label>
    </ligand>
    <ligandPart>
        <name>Mg</name>
        <dbReference type="ChEBI" id="CHEBI:25107"/>
    </ligandPart>
</feature>
<protein>
    <submittedName>
        <fullName evidence="6">Uncharacterized protein</fullName>
    </submittedName>
</protein>
<dbReference type="Pfam" id="PF00504">
    <property type="entry name" value="Chloroa_b-bind"/>
    <property type="match status" value="1"/>
</dbReference>
<dbReference type="GO" id="GO:0016020">
    <property type="term" value="C:membrane"/>
    <property type="evidence" value="ECO:0007669"/>
    <property type="project" value="InterPro"/>
</dbReference>
<evidence type="ECO:0000256" key="5">
    <source>
        <dbReference type="PIRSR" id="PIRSR601344-1"/>
    </source>
</evidence>
<evidence type="ECO:0000313" key="7">
    <source>
        <dbReference type="EMBL" id="CAE2217777.1"/>
    </source>
</evidence>
<keyword evidence="3" id="KW-0602">Photosynthesis</keyword>
<keyword evidence="2" id="KW-0150">Chloroplast</keyword>
<feature type="binding site" evidence="5">
    <location>
        <position position="28"/>
    </location>
    <ligand>
        <name>chlorophyll a</name>
        <dbReference type="ChEBI" id="CHEBI:58416"/>
        <label>1</label>
    </ligand>
</feature>
<dbReference type="GO" id="GO:0016168">
    <property type="term" value="F:chlorophyll binding"/>
    <property type="evidence" value="ECO:0007669"/>
    <property type="project" value="UniProtKB-KW"/>
</dbReference>
<dbReference type="EMBL" id="HBKO01017813">
    <property type="protein sequence ID" value="CAE2217777.1"/>
    <property type="molecule type" value="Transcribed_RNA"/>
</dbReference>
<keyword evidence="5" id="KW-0148">Chlorophyll</keyword>
<feature type="binding site" description="axial binding residue" evidence="5">
    <location>
        <position position="45"/>
    </location>
    <ligand>
        <name>chlorophyll b</name>
        <dbReference type="ChEBI" id="CHEBI:61721"/>
        <label>1</label>
    </ligand>
    <ligandPart>
        <name>Mg</name>
        <dbReference type="ChEBI" id="CHEBI:25107"/>
    </ligandPart>
</feature>
<dbReference type="InterPro" id="IPR001344">
    <property type="entry name" value="Chloro_AB-bd_pln"/>
</dbReference>
<feature type="binding site" evidence="5">
    <location>
        <position position="40"/>
    </location>
    <ligand>
        <name>chlorophyll a</name>
        <dbReference type="ChEBI" id="CHEBI:58416"/>
        <label>1</label>
    </ligand>
</feature>
<proteinExistence type="predicted"/>
<feature type="binding site" evidence="5">
    <location>
        <position position="159"/>
    </location>
    <ligand>
        <name>chlorophyll a</name>
        <dbReference type="ChEBI" id="CHEBI:58416"/>
        <label>1</label>
    </ligand>
</feature>
<sequence length="183" mass="19722">MTTMISARGFFIRAVAVGNSGFDPLGLSSPETLVPLRQAEIKHGRLAMLAAVAWPMQEMLHPLLARASGARSLLPDGLSPTALNGGLEQPEVAPAIAFGFSVMMMAEFQDIRKRATEGLKFNEWAEDSVAGDLDYDPLGIAMGKPATERFELQEAEMLNGRLAMLAVVAYITSEVFLGVPIMQ</sequence>
<dbReference type="GO" id="GO:0009765">
    <property type="term" value="P:photosynthesis, light harvesting"/>
    <property type="evidence" value="ECO:0007669"/>
    <property type="project" value="InterPro"/>
</dbReference>
<feature type="binding site" evidence="5">
    <location>
        <position position="161"/>
    </location>
    <ligand>
        <name>chlorophyll a</name>
        <dbReference type="ChEBI" id="CHEBI:58416"/>
        <label>1</label>
    </ligand>
</feature>
<keyword evidence="5" id="KW-0157">Chromophore</keyword>
<evidence type="ECO:0000256" key="4">
    <source>
        <dbReference type="ARBA" id="ARBA00022640"/>
    </source>
</evidence>
<accession>A0A6T7ZBA7</accession>
<dbReference type="AlphaFoldDB" id="A0A6T7ZBA7"/>
<evidence type="ECO:0000256" key="1">
    <source>
        <dbReference type="ARBA" id="ARBA00004229"/>
    </source>
</evidence>
<dbReference type="EMBL" id="HBKO01017812">
    <property type="protein sequence ID" value="CAE2217776.1"/>
    <property type="molecule type" value="Transcribed_RNA"/>
</dbReference>